<evidence type="ECO:0000313" key="3">
    <source>
        <dbReference type="Proteomes" id="UP000277236"/>
    </source>
</evidence>
<proteinExistence type="predicted"/>
<accession>A0A3M4LW22</accession>
<evidence type="ECO:0000313" key="2">
    <source>
        <dbReference type="EMBL" id="RMQ45693.1"/>
    </source>
</evidence>
<reference evidence="2 3" key="1">
    <citation type="submission" date="2018-08" db="EMBL/GenBank/DDBJ databases">
        <title>Recombination of ecologically and evolutionarily significant loci maintains genetic cohesion in the Pseudomonas syringae species complex.</title>
        <authorList>
            <person name="Dillon M."/>
            <person name="Thakur S."/>
            <person name="Almeida R.N.D."/>
            <person name="Weir B.S."/>
            <person name="Guttman D.S."/>
        </authorList>
    </citation>
    <scope>NUCLEOTIDE SEQUENCE [LARGE SCALE GENOMIC DNA]</scope>
    <source>
        <strain evidence="2 3">ICMP 3353</strain>
    </source>
</reference>
<protein>
    <submittedName>
        <fullName evidence="2">HopBD2</fullName>
    </submittedName>
</protein>
<dbReference type="EMBL" id="RBRE01000049">
    <property type="protein sequence ID" value="RMQ45693.1"/>
    <property type="molecule type" value="Genomic_DNA"/>
</dbReference>
<name>A0A3M4LW22_PSECI</name>
<feature type="compositionally biased region" description="Polar residues" evidence="1">
    <location>
        <begin position="44"/>
        <end position="55"/>
    </location>
</feature>
<feature type="compositionally biased region" description="Low complexity" evidence="1">
    <location>
        <begin position="19"/>
        <end position="43"/>
    </location>
</feature>
<feature type="region of interest" description="Disordered" evidence="1">
    <location>
        <begin position="1"/>
        <end position="55"/>
    </location>
</feature>
<dbReference type="Proteomes" id="UP000277236">
    <property type="component" value="Unassembled WGS sequence"/>
</dbReference>
<comment type="caution">
    <text evidence="2">The sequence shown here is derived from an EMBL/GenBank/DDBJ whole genome shotgun (WGS) entry which is preliminary data.</text>
</comment>
<organism evidence="2 3">
    <name type="scientific">Pseudomonas cichorii</name>
    <dbReference type="NCBI Taxonomy" id="36746"/>
    <lineage>
        <taxon>Bacteria</taxon>
        <taxon>Pseudomonadati</taxon>
        <taxon>Pseudomonadota</taxon>
        <taxon>Gammaproteobacteria</taxon>
        <taxon>Pseudomonadales</taxon>
        <taxon>Pseudomonadaceae</taxon>
        <taxon>Pseudomonas</taxon>
    </lineage>
</organism>
<gene>
    <name evidence="2" type="ORF">ALQ04_03103</name>
</gene>
<dbReference type="RefSeq" id="WP_259645008.1">
    <property type="nucleotide sequence ID" value="NZ_RBRE01000049.1"/>
</dbReference>
<sequence length="294" mass="31436">MRIGNTHNPLSGYTPEHNQQATAGAAEASSSTSSAPTQSARSQLASGTKQGASGVQGTAAVANEKLKKTDLSAGDILILIDQPDNTALTHKIIKIGQRLPSLSLLRDNKGDPALVHAVMWSKTQKNPGKVEAKGQGESEIVEMRGGAQLSSSSGPVQKGLYKVYSPKDKNLGDWAAQIGQVWSEDKTIPYSKLKCVLSVVRNSNFKSGAKDASDKYGAQAFENTPRIQGAFCSHFVLAAYQAAAKRTGTPLTGALKTDAEATSVRTLEHFLKKDEQGFDFKGYLKIEPEDVLYK</sequence>
<feature type="compositionally biased region" description="Polar residues" evidence="1">
    <location>
        <begin position="1"/>
        <end position="11"/>
    </location>
</feature>
<evidence type="ECO:0000256" key="1">
    <source>
        <dbReference type="SAM" id="MobiDB-lite"/>
    </source>
</evidence>
<dbReference type="AlphaFoldDB" id="A0A3M4LW22"/>